<dbReference type="GO" id="GO:0016020">
    <property type="term" value="C:membrane"/>
    <property type="evidence" value="ECO:0007669"/>
    <property type="project" value="UniProtKB-SubCell"/>
</dbReference>
<evidence type="ECO:0000256" key="4">
    <source>
        <dbReference type="ARBA" id="ARBA00023136"/>
    </source>
</evidence>
<evidence type="ECO:0000313" key="9">
    <source>
        <dbReference type="Proteomes" id="UP000588369"/>
    </source>
</evidence>
<name>A0A7X9NSL1_9BIFI</name>
<evidence type="ECO:0000256" key="1">
    <source>
        <dbReference type="ARBA" id="ARBA00004141"/>
    </source>
</evidence>
<feature type="compositionally biased region" description="Polar residues" evidence="5">
    <location>
        <begin position="1"/>
        <end position="14"/>
    </location>
</feature>
<dbReference type="RefSeq" id="WP_168984376.1">
    <property type="nucleotide sequence ID" value="NZ_JABAGI010000009.1"/>
</dbReference>
<feature type="transmembrane region" description="Helical" evidence="6">
    <location>
        <begin position="231"/>
        <end position="257"/>
    </location>
</feature>
<accession>A0A7X9NSL1</accession>
<dbReference type="Pfam" id="PF05154">
    <property type="entry name" value="TM2"/>
    <property type="match status" value="1"/>
</dbReference>
<keyword evidence="4 6" id="KW-0472">Membrane</keyword>
<evidence type="ECO:0000256" key="6">
    <source>
        <dbReference type="SAM" id="Phobius"/>
    </source>
</evidence>
<comment type="caution">
    <text evidence="8">The sequence shown here is derived from an EMBL/GenBank/DDBJ whole genome shotgun (WGS) entry which is preliminary data.</text>
</comment>
<dbReference type="Proteomes" id="UP000588369">
    <property type="component" value="Unassembled WGS sequence"/>
</dbReference>
<keyword evidence="3 6" id="KW-1133">Transmembrane helix</keyword>
<gene>
    <name evidence="8" type="ORF">HF844_06640</name>
</gene>
<dbReference type="AlphaFoldDB" id="A0A7X9NSL1"/>
<dbReference type="InterPro" id="IPR007829">
    <property type="entry name" value="TM2"/>
</dbReference>
<keyword evidence="2 6" id="KW-0812">Transmembrane</keyword>
<evidence type="ECO:0000259" key="7">
    <source>
        <dbReference type="Pfam" id="PF05154"/>
    </source>
</evidence>
<feature type="compositionally biased region" description="Low complexity" evidence="5">
    <location>
        <begin position="15"/>
        <end position="99"/>
    </location>
</feature>
<dbReference type="EMBL" id="JABAGI010000009">
    <property type="protein sequence ID" value="NME62474.1"/>
    <property type="molecule type" value="Genomic_DNA"/>
</dbReference>
<evidence type="ECO:0000313" key="8">
    <source>
        <dbReference type="EMBL" id="NME62474.1"/>
    </source>
</evidence>
<evidence type="ECO:0000256" key="2">
    <source>
        <dbReference type="ARBA" id="ARBA00022692"/>
    </source>
</evidence>
<protein>
    <submittedName>
        <fullName evidence="8">NINE protein</fullName>
    </submittedName>
</protein>
<comment type="subcellular location">
    <subcellularLocation>
        <location evidence="1">Membrane</location>
        <topology evidence="1">Multi-pass membrane protein</topology>
    </subcellularLocation>
</comment>
<feature type="transmembrane region" description="Helical" evidence="6">
    <location>
        <begin position="206"/>
        <end position="225"/>
    </location>
</feature>
<reference evidence="8 9" key="1">
    <citation type="submission" date="2020-04" db="EMBL/GenBank/DDBJ databases">
        <authorList>
            <person name="Hitch T.C.A."/>
            <person name="Wylensek D."/>
            <person name="Clavel T."/>
        </authorList>
    </citation>
    <scope>NUCLEOTIDE SEQUENCE [LARGE SCALE GENOMIC DNA]</scope>
    <source>
        <strain evidence="8 9">BSM-130-P53-3C</strain>
    </source>
</reference>
<organism evidence="8 9">
    <name type="scientific">Bifidobacterium thermophilum</name>
    <dbReference type="NCBI Taxonomy" id="33905"/>
    <lineage>
        <taxon>Bacteria</taxon>
        <taxon>Bacillati</taxon>
        <taxon>Actinomycetota</taxon>
        <taxon>Actinomycetes</taxon>
        <taxon>Bifidobacteriales</taxon>
        <taxon>Bifidobacteriaceae</taxon>
        <taxon>Bifidobacterium</taxon>
    </lineage>
</organism>
<feature type="region of interest" description="Disordered" evidence="5">
    <location>
        <begin position="1"/>
        <end position="104"/>
    </location>
</feature>
<evidence type="ECO:0000256" key="3">
    <source>
        <dbReference type="ARBA" id="ARBA00022989"/>
    </source>
</evidence>
<proteinExistence type="predicted"/>
<evidence type="ECO:0000256" key="5">
    <source>
        <dbReference type="SAM" id="MobiDB-lite"/>
    </source>
</evidence>
<sequence length="282" mass="30964">MEENNQSSQDPGITSQEAPQQSQYAPAASQQSEYEQSAQAAPEPQSETPQPQYGQEYGQQSAQPQYDQSQPQQYNQQSSAQPQPAPDQYGQYNQYGQSQLDQPGYAQYSQPVSQEYTYGQGNTQTTQYQEGYQYASPQQQYEQPAASAAYPAAGAAMGEGYQYQQQPYGQQQYQQSYEQPYQAAQGYPYPPANYGGYGYVGQKSKIAAGLLGILFGSLGVHNFYLGNTGKAVAQLLLTLIGWIVLIGPVIAGIWGLIEGILILTSSTGSEWHRDGKGYELQD</sequence>
<feature type="domain" description="TM2" evidence="7">
    <location>
        <begin position="202"/>
        <end position="253"/>
    </location>
</feature>